<keyword evidence="5" id="KW-0819">tRNA processing</keyword>
<comment type="subunit">
    <text evidence="5">Homodimer.</text>
</comment>
<dbReference type="InterPro" id="IPR029026">
    <property type="entry name" value="tRNA_m1G_MTases_N"/>
</dbReference>
<keyword evidence="5" id="KW-0963">Cytoplasm</keyword>
<dbReference type="Gene3D" id="3.40.1280.10">
    <property type="match status" value="1"/>
</dbReference>
<name>A0ABV3T816_9GAMM</name>
<dbReference type="RefSeq" id="WP_367983627.1">
    <property type="nucleotide sequence ID" value="NZ_JBAKFF010000001.1"/>
</dbReference>
<keyword evidence="2 5" id="KW-0489">Methyltransferase</keyword>
<keyword evidence="3" id="KW-0808">Transferase</keyword>
<organism evidence="7 8">
    <name type="scientific">Spiribacter insolitus</name>
    <dbReference type="NCBI Taxonomy" id="3122417"/>
    <lineage>
        <taxon>Bacteria</taxon>
        <taxon>Pseudomonadati</taxon>
        <taxon>Pseudomonadota</taxon>
        <taxon>Gammaproteobacteria</taxon>
        <taxon>Chromatiales</taxon>
        <taxon>Ectothiorhodospiraceae</taxon>
        <taxon>Spiribacter</taxon>
    </lineage>
</organism>
<dbReference type="EC" id="2.1.1.200" evidence="5"/>
<evidence type="ECO:0000256" key="4">
    <source>
        <dbReference type="ARBA" id="ARBA00022691"/>
    </source>
</evidence>
<evidence type="ECO:0000256" key="1">
    <source>
        <dbReference type="ARBA" id="ARBA00007228"/>
    </source>
</evidence>
<comment type="caution">
    <text evidence="7">The sequence shown here is derived from an EMBL/GenBank/DDBJ whole genome shotgun (WGS) entry which is preliminary data.</text>
</comment>
<feature type="domain" description="tRNA/rRNA methyltransferase SpoU type" evidence="6">
    <location>
        <begin position="10"/>
        <end position="156"/>
    </location>
</feature>
<dbReference type="Proteomes" id="UP001556637">
    <property type="component" value="Unassembled WGS sequence"/>
</dbReference>
<dbReference type="InterPro" id="IPR029028">
    <property type="entry name" value="Alpha/beta_knot_MTases"/>
</dbReference>
<evidence type="ECO:0000259" key="6">
    <source>
        <dbReference type="Pfam" id="PF00588"/>
    </source>
</evidence>
<comment type="subcellular location">
    <subcellularLocation>
        <location evidence="5">Cytoplasm</location>
    </subcellularLocation>
</comment>
<dbReference type="EMBL" id="JBAKFF010000001">
    <property type="protein sequence ID" value="MEX0430847.1"/>
    <property type="molecule type" value="Genomic_DNA"/>
</dbReference>
<reference evidence="7 8" key="1">
    <citation type="submission" date="2024-02" db="EMBL/GenBank/DDBJ databases">
        <title>New especies of Spiribacter isolated from saline water.</title>
        <authorList>
            <person name="Leon M.J."/>
            <person name="De La Haba R."/>
            <person name="Sanchez-Porro C."/>
            <person name="Ventosa A."/>
        </authorList>
    </citation>
    <scope>NUCLEOTIDE SEQUENCE [LARGE SCALE GENOMIC DNA]</scope>
    <source>
        <strain evidence="8">ag22IC4-189</strain>
    </source>
</reference>
<comment type="catalytic activity">
    <reaction evidence="5">
        <text>cytidine(32) in tRNA + S-adenosyl-L-methionine = 2'-O-methylcytidine(32) in tRNA + S-adenosyl-L-homocysteine + H(+)</text>
        <dbReference type="Rhea" id="RHEA:42932"/>
        <dbReference type="Rhea" id="RHEA-COMP:10288"/>
        <dbReference type="Rhea" id="RHEA-COMP:10289"/>
        <dbReference type="ChEBI" id="CHEBI:15378"/>
        <dbReference type="ChEBI" id="CHEBI:57856"/>
        <dbReference type="ChEBI" id="CHEBI:59789"/>
        <dbReference type="ChEBI" id="CHEBI:74495"/>
        <dbReference type="ChEBI" id="CHEBI:82748"/>
        <dbReference type="EC" id="2.1.1.200"/>
    </reaction>
</comment>
<dbReference type="SUPFAM" id="SSF75217">
    <property type="entry name" value="alpha/beta knot"/>
    <property type="match status" value="1"/>
</dbReference>
<dbReference type="GO" id="GO:0008168">
    <property type="term" value="F:methyltransferase activity"/>
    <property type="evidence" value="ECO:0007669"/>
    <property type="project" value="UniProtKB-KW"/>
</dbReference>
<dbReference type="PIRSF" id="PIRSF004808">
    <property type="entry name" value="LasT"/>
    <property type="match status" value="1"/>
</dbReference>
<dbReference type="GO" id="GO:0032259">
    <property type="term" value="P:methylation"/>
    <property type="evidence" value="ECO:0007669"/>
    <property type="project" value="UniProtKB-KW"/>
</dbReference>
<accession>A0ABV3T816</accession>
<evidence type="ECO:0000256" key="3">
    <source>
        <dbReference type="ARBA" id="ARBA00022679"/>
    </source>
</evidence>
<keyword evidence="8" id="KW-1185">Reference proteome</keyword>
<dbReference type="Gene3D" id="1.10.8.590">
    <property type="match status" value="1"/>
</dbReference>
<evidence type="ECO:0000256" key="2">
    <source>
        <dbReference type="ARBA" id="ARBA00022603"/>
    </source>
</evidence>
<evidence type="ECO:0000256" key="5">
    <source>
        <dbReference type="RuleBase" id="RU362024"/>
    </source>
</evidence>
<gene>
    <name evidence="5" type="primary">trmJ</name>
    <name evidence="7" type="ORF">V6X30_05445</name>
</gene>
<proteinExistence type="inferred from homology"/>
<comment type="function">
    <text evidence="5">Catalyzes the formation of 2'O-methylated cytidine (Cm32) or 2'O-methylated uridine (Um32) at position 32 in tRNA.</text>
</comment>
<dbReference type="Pfam" id="PF00588">
    <property type="entry name" value="SpoU_methylase"/>
    <property type="match status" value="1"/>
</dbReference>
<evidence type="ECO:0000313" key="8">
    <source>
        <dbReference type="Proteomes" id="UP001556637"/>
    </source>
</evidence>
<evidence type="ECO:0000313" key="7">
    <source>
        <dbReference type="EMBL" id="MEX0430847.1"/>
    </source>
</evidence>
<comment type="similarity">
    <text evidence="1">Belongs to the class IV-like SAM-binding methyltransferase superfamily. RNA methyltransferase TrmH family.</text>
</comment>
<dbReference type="PANTHER" id="PTHR42786">
    <property type="entry name" value="TRNA/RRNA METHYLTRANSFERASE"/>
    <property type="match status" value="1"/>
</dbReference>
<dbReference type="InterPro" id="IPR004384">
    <property type="entry name" value="RNA_MeTrfase_TrmJ/LasT"/>
</dbReference>
<comment type="catalytic activity">
    <reaction evidence="5">
        <text>uridine(32) in tRNA + S-adenosyl-L-methionine = 2'-O-methyluridine(32) in tRNA + S-adenosyl-L-homocysteine + H(+)</text>
        <dbReference type="Rhea" id="RHEA:42936"/>
        <dbReference type="Rhea" id="RHEA-COMP:10107"/>
        <dbReference type="Rhea" id="RHEA-COMP:10290"/>
        <dbReference type="ChEBI" id="CHEBI:15378"/>
        <dbReference type="ChEBI" id="CHEBI:57856"/>
        <dbReference type="ChEBI" id="CHEBI:59789"/>
        <dbReference type="ChEBI" id="CHEBI:65315"/>
        <dbReference type="ChEBI" id="CHEBI:74478"/>
        <dbReference type="EC" id="2.1.1.200"/>
    </reaction>
</comment>
<protein>
    <recommendedName>
        <fullName evidence="5">tRNA (cytidine/uridine-2'-O-)-methyltransferase TrmJ</fullName>
        <ecNumber evidence="5">2.1.1.200</ecNumber>
    </recommendedName>
    <alternativeName>
        <fullName evidence="5">tRNA (cytidine(32)/uridine(32)-2'-O)-methyltransferase</fullName>
    </alternativeName>
    <alternativeName>
        <fullName evidence="5">tRNA Cm32/Um32 methyltransferase</fullName>
    </alternativeName>
</protein>
<dbReference type="InterPro" id="IPR001537">
    <property type="entry name" value="SpoU_MeTrfase"/>
</dbReference>
<sequence length="243" mass="25925">MAQLQGNDCRFVLVGTSHSGNLGATARAMLTMGLDELVLVAPECAVDEQALAMSAGARDMLAAARHQAELTHAVADAQLCLGLTARPRRDGVPALTPRQAAAMIAGESGPVAVLFGRERTGLTNDELACCHRLVHIPANPDYPALNLAAAVQIMAYEIFIALAERQGDNGQPAPTREAAATLATGAHLEGLHRQIELLADHSGYASRAPREVMLRRLRNLINRARPTTDEVDLLRGILKRVLP</sequence>
<keyword evidence="4 5" id="KW-0949">S-adenosyl-L-methionine</keyword>
<dbReference type="NCBIfam" id="TIGR00050">
    <property type="entry name" value="rRNA_methyl_1"/>
    <property type="match status" value="1"/>
</dbReference>
<dbReference type="CDD" id="cd18093">
    <property type="entry name" value="SpoU-like_TrmJ"/>
    <property type="match status" value="1"/>
</dbReference>
<dbReference type="PANTHER" id="PTHR42786:SF2">
    <property type="entry name" value="TRNA (CYTIDINE_URIDINE-2'-O-)-METHYLTRANSFERASE TRMJ"/>
    <property type="match status" value="1"/>
</dbReference>